<evidence type="ECO:0000259" key="1">
    <source>
        <dbReference type="PROSITE" id="PS50090"/>
    </source>
</evidence>
<evidence type="ECO:0000313" key="3">
    <source>
        <dbReference type="EMBL" id="KAJ5454984.1"/>
    </source>
</evidence>
<evidence type="ECO:0000259" key="2">
    <source>
        <dbReference type="PROSITE" id="PS51294"/>
    </source>
</evidence>
<feature type="domain" description="Myb-like" evidence="1">
    <location>
        <begin position="66"/>
        <end position="107"/>
    </location>
</feature>
<organism evidence="3 4">
    <name type="scientific">Penicillium desertorum</name>
    <dbReference type="NCBI Taxonomy" id="1303715"/>
    <lineage>
        <taxon>Eukaryota</taxon>
        <taxon>Fungi</taxon>
        <taxon>Dikarya</taxon>
        <taxon>Ascomycota</taxon>
        <taxon>Pezizomycotina</taxon>
        <taxon>Eurotiomycetes</taxon>
        <taxon>Eurotiomycetidae</taxon>
        <taxon>Eurotiales</taxon>
        <taxon>Aspergillaceae</taxon>
        <taxon>Penicillium</taxon>
    </lineage>
</organism>
<dbReference type="Proteomes" id="UP001147760">
    <property type="component" value="Unassembled WGS sequence"/>
</dbReference>
<name>A0A9W9WDZ4_9EURO</name>
<dbReference type="PROSITE" id="PS51294">
    <property type="entry name" value="HTH_MYB"/>
    <property type="match status" value="1"/>
</dbReference>
<sequence length="235" mass="26652">MYYTPCDFYVPKESSVAATSLTGNILPASYSSPYPVSTIDMRNDPGIRCNLRRVQKPSFAAPGQIWLPEEDRTIIHLRNQGKGWLAISRHLPGRSFNACRLRYQNYLERWDTWDDNRKTQLARQYLRHKTELWLKVAKEMAVPPRAAEGMFWELGEKEIASRAGIIHSSHRLENPSSSFETKAGSIPINVLSKRSDLTNSNKKSTIQLPSLTKVLSDLSACPMVKELPAIQSSFT</sequence>
<dbReference type="EMBL" id="JAPWDO010000010">
    <property type="protein sequence ID" value="KAJ5454984.1"/>
    <property type="molecule type" value="Genomic_DNA"/>
</dbReference>
<dbReference type="Gene3D" id="1.10.10.60">
    <property type="entry name" value="Homeodomain-like"/>
    <property type="match status" value="1"/>
</dbReference>
<feature type="domain" description="HTH myb-type" evidence="2">
    <location>
        <begin position="66"/>
        <end position="111"/>
    </location>
</feature>
<dbReference type="InterPro" id="IPR009057">
    <property type="entry name" value="Homeodomain-like_sf"/>
</dbReference>
<dbReference type="OrthoDB" id="2350934at2759"/>
<dbReference type="AlphaFoldDB" id="A0A9W9WDZ4"/>
<protein>
    <recommendedName>
        <fullName evidence="5">Myb-like domain-containing protein</fullName>
    </recommendedName>
</protein>
<gene>
    <name evidence="3" type="ORF">N7530_012753</name>
</gene>
<keyword evidence="4" id="KW-1185">Reference proteome</keyword>
<accession>A0A9W9WDZ4</accession>
<dbReference type="Pfam" id="PF00249">
    <property type="entry name" value="Myb_DNA-binding"/>
    <property type="match status" value="1"/>
</dbReference>
<proteinExistence type="predicted"/>
<evidence type="ECO:0000313" key="4">
    <source>
        <dbReference type="Proteomes" id="UP001147760"/>
    </source>
</evidence>
<reference evidence="3" key="2">
    <citation type="journal article" date="2023" name="IMA Fungus">
        <title>Comparative genomic study of the Penicillium genus elucidates a diverse pangenome and 15 lateral gene transfer events.</title>
        <authorList>
            <person name="Petersen C."/>
            <person name="Sorensen T."/>
            <person name="Nielsen M.R."/>
            <person name="Sondergaard T.E."/>
            <person name="Sorensen J.L."/>
            <person name="Fitzpatrick D.A."/>
            <person name="Frisvad J.C."/>
            <person name="Nielsen K.L."/>
        </authorList>
    </citation>
    <scope>NUCLEOTIDE SEQUENCE</scope>
    <source>
        <strain evidence="3">IBT 17660</strain>
    </source>
</reference>
<evidence type="ECO:0008006" key="5">
    <source>
        <dbReference type="Google" id="ProtNLM"/>
    </source>
</evidence>
<dbReference type="SMART" id="SM00717">
    <property type="entry name" value="SANT"/>
    <property type="match status" value="1"/>
</dbReference>
<dbReference type="PROSITE" id="PS50090">
    <property type="entry name" value="MYB_LIKE"/>
    <property type="match status" value="1"/>
</dbReference>
<dbReference type="SUPFAM" id="SSF46689">
    <property type="entry name" value="Homeodomain-like"/>
    <property type="match status" value="1"/>
</dbReference>
<dbReference type="InterPro" id="IPR017930">
    <property type="entry name" value="Myb_dom"/>
</dbReference>
<dbReference type="CDD" id="cd00167">
    <property type="entry name" value="SANT"/>
    <property type="match status" value="1"/>
</dbReference>
<comment type="caution">
    <text evidence="3">The sequence shown here is derived from an EMBL/GenBank/DDBJ whole genome shotgun (WGS) entry which is preliminary data.</text>
</comment>
<dbReference type="InterPro" id="IPR001005">
    <property type="entry name" value="SANT/Myb"/>
</dbReference>
<reference evidence="3" key="1">
    <citation type="submission" date="2022-12" db="EMBL/GenBank/DDBJ databases">
        <authorList>
            <person name="Petersen C."/>
        </authorList>
    </citation>
    <scope>NUCLEOTIDE SEQUENCE</scope>
    <source>
        <strain evidence="3">IBT 17660</strain>
    </source>
</reference>